<organism evidence="2">
    <name type="scientific">Salmonella enterica</name>
    <name type="common">Salmonella choleraesuis</name>
    <dbReference type="NCBI Taxonomy" id="28901"/>
    <lineage>
        <taxon>Bacteria</taxon>
        <taxon>Pseudomonadati</taxon>
        <taxon>Pseudomonadota</taxon>
        <taxon>Gammaproteobacteria</taxon>
        <taxon>Enterobacterales</taxon>
        <taxon>Enterobacteriaceae</taxon>
        <taxon>Salmonella</taxon>
    </lineage>
</organism>
<feature type="region of interest" description="Disordered" evidence="1">
    <location>
        <begin position="67"/>
        <end position="89"/>
    </location>
</feature>
<dbReference type="SUPFAM" id="SSF54786">
    <property type="entry name" value="YcfA/nrd intein domain"/>
    <property type="match status" value="1"/>
</dbReference>
<dbReference type="EMBL" id="DAAUQJ010000007">
    <property type="protein sequence ID" value="HAF2413297.1"/>
    <property type="molecule type" value="Genomic_DNA"/>
</dbReference>
<dbReference type="Gene3D" id="3.30.920.30">
    <property type="entry name" value="Hypothetical protein"/>
    <property type="match status" value="1"/>
</dbReference>
<comment type="caution">
    <text evidence="2">The sequence shown here is derived from an EMBL/GenBank/DDBJ whole genome shotgun (WGS) entry which is preliminary data.</text>
</comment>
<reference evidence="2" key="2">
    <citation type="submission" date="2020-02" db="EMBL/GenBank/DDBJ databases">
        <authorList>
            <consortium name="NCBI Pathogen Detection Project"/>
        </authorList>
    </citation>
    <scope>NUCLEOTIDE SEQUENCE</scope>
    <source>
        <strain evidence="2">MA.CCC_P4</strain>
    </source>
</reference>
<sequence length="89" mass="9927">MTKARDLCRGHKQLLPLVEYALKEGWVVSRTSGGHLRFIKPGLPPIYTSSTVSDHRGFNNAQAMLKRVQRQAESDKAGMVSQREGGRYG</sequence>
<name>A0A744CCT6_SALER</name>
<dbReference type="InterPro" id="IPR038570">
    <property type="entry name" value="HicA_sf"/>
</dbReference>
<reference evidence="2" key="1">
    <citation type="journal article" date="2018" name="Genome Biol.">
        <title>SKESA: strategic k-mer extension for scrupulous assemblies.</title>
        <authorList>
            <person name="Souvorov A."/>
            <person name="Agarwala R."/>
            <person name="Lipman D.J."/>
        </authorList>
    </citation>
    <scope>NUCLEOTIDE SEQUENCE</scope>
    <source>
        <strain evidence="2">MA.CCC_P4</strain>
    </source>
</reference>
<accession>A0A744CCT6</accession>
<evidence type="ECO:0000313" key="2">
    <source>
        <dbReference type="EMBL" id="HAF2413297.1"/>
    </source>
</evidence>
<proteinExistence type="predicted"/>
<gene>
    <name evidence="2" type="ORF">G8N70_003649</name>
</gene>
<dbReference type="AlphaFoldDB" id="A0A744CCT6"/>
<evidence type="ECO:0000256" key="1">
    <source>
        <dbReference type="SAM" id="MobiDB-lite"/>
    </source>
</evidence>
<protein>
    <submittedName>
        <fullName evidence="2">Type II toxin-antitoxin system HicA family toxin</fullName>
    </submittedName>
</protein>